<feature type="signal peptide" evidence="4">
    <location>
        <begin position="1"/>
        <end position="20"/>
    </location>
</feature>
<evidence type="ECO:0000256" key="3">
    <source>
        <dbReference type="ARBA" id="ARBA00023157"/>
    </source>
</evidence>
<feature type="domain" description="TIL" evidence="5">
    <location>
        <begin position="102"/>
        <end position="160"/>
    </location>
</feature>
<dbReference type="PANTHER" id="PTHR23259:SF70">
    <property type="entry name" value="ACCESSORY GLAND PROTEIN ACP62F-RELATED"/>
    <property type="match status" value="1"/>
</dbReference>
<evidence type="ECO:0000313" key="6">
    <source>
        <dbReference type="EMBL" id="KAK0161017.1"/>
    </source>
</evidence>
<evidence type="ECO:0000256" key="2">
    <source>
        <dbReference type="ARBA" id="ARBA00022690"/>
    </source>
</evidence>
<evidence type="ECO:0000256" key="4">
    <source>
        <dbReference type="SAM" id="SignalP"/>
    </source>
</evidence>
<dbReference type="Pfam" id="PF01826">
    <property type="entry name" value="TIL"/>
    <property type="match status" value="6"/>
</dbReference>
<organism evidence="6 7">
    <name type="scientific">Microctonus hyperodae</name>
    <name type="common">Parasitoid wasp</name>
    <dbReference type="NCBI Taxonomy" id="165561"/>
    <lineage>
        <taxon>Eukaryota</taxon>
        <taxon>Metazoa</taxon>
        <taxon>Ecdysozoa</taxon>
        <taxon>Arthropoda</taxon>
        <taxon>Hexapoda</taxon>
        <taxon>Insecta</taxon>
        <taxon>Pterygota</taxon>
        <taxon>Neoptera</taxon>
        <taxon>Endopterygota</taxon>
        <taxon>Hymenoptera</taxon>
        <taxon>Apocrita</taxon>
        <taxon>Ichneumonoidea</taxon>
        <taxon>Braconidae</taxon>
        <taxon>Euphorinae</taxon>
        <taxon>Microctonus</taxon>
    </lineage>
</organism>
<feature type="domain" description="TIL" evidence="5">
    <location>
        <begin position="255"/>
        <end position="302"/>
    </location>
</feature>
<evidence type="ECO:0000259" key="5">
    <source>
        <dbReference type="Pfam" id="PF01826"/>
    </source>
</evidence>
<keyword evidence="4" id="KW-0732">Signal</keyword>
<sequence length="527" mass="56518">MFSLTFRYITTALLIVKVTSQKEPGICEKPCGGGINDLCVKCPTPCPKTCDNFNGPPRPCPAYCLLYGCECAEGYVRDANNQCILPSECPGKNTPTCPNCWGPNKQCSRCYNSCRKTCKQILNPQEPTGPCLISCGGKFCTCKDNYYLADDGECVLEEDCYLHSDPIEPIPICEKPCNGGEHDRCVSCGSRCPLTCDNLGSTRACTDDCVPNVCRCDPGYARAFDVITLGQHVNSHGEVGVCSKPCTGGPADLCVACASNCVKTCADPSGGVCIPECNENACECINGFLRAPNGQCVLPFQCPKIEPPKPQCPVCTGGIHDRCVECGTDCPLTCANPNPQTCTARCNLNVCECEAGYVRAPNGQCVLPEQCPVIEPPRPQCPICTGGIHDRCVECGTDCPRTCKNPNPQVCTLRCKINVCECEEGYVRAPNGQCILPCDCPIIDPFPKPDPKCPICTGGPHDHCTSCGSSCAPACGKPTDTVCPAVCLENVCQCDAGYVRGPNNQCILRSQCPRKCHRKKKYVALLK</sequence>
<feature type="domain" description="TIL" evidence="5">
    <location>
        <begin position="322"/>
        <end position="371"/>
    </location>
</feature>
<protein>
    <recommendedName>
        <fullName evidence="5">TIL domain-containing protein</fullName>
    </recommendedName>
</protein>
<evidence type="ECO:0000256" key="1">
    <source>
        <dbReference type="ARBA" id="ARBA00007611"/>
    </source>
</evidence>
<gene>
    <name evidence="6" type="ORF">PV327_009536</name>
</gene>
<reference evidence="6" key="2">
    <citation type="submission" date="2023-03" db="EMBL/GenBank/DDBJ databases">
        <authorList>
            <person name="Inwood S.N."/>
            <person name="Skelly J.G."/>
            <person name="Guhlin J."/>
            <person name="Harrop T.W.R."/>
            <person name="Goldson S.G."/>
            <person name="Dearden P.K."/>
        </authorList>
    </citation>
    <scope>NUCLEOTIDE SEQUENCE</scope>
    <source>
        <strain evidence="6">Lincoln</strain>
        <tissue evidence="6">Whole body</tissue>
    </source>
</reference>
<comment type="caution">
    <text evidence="6">The sequence shown here is derived from an EMBL/GenBank/DDBJ whole genome shotgun (WGS) entry which is preliminary data.</text>
</comment>
<dbReference type="InterPro" id="IPR036084">
    <property type="entry name" value="Ser_inhib-like_sf"/>
</dbReference>
<dbReference type="Proteomes" id="UP001168972">
    <property type="component" value="Unassembled WGS sequence"/>
</dbReference>
<dbReference type="InterPro" id="IPR051368">
    <property type="entry name" value="SerProtInhib-TIL_Domain"/>
</dbReference>
<dbReference type="AlphaFoldDB" id="A0AA39CAM7"/>
<keyword evidence="7" id="KW-1185">Reference proteome</keyword>
<feature type="domain" description="TIL" evidence="5">
    <location>
        <begin position="39"/>
        <end position="89"/>
    </location>
</feature>
<accession>A0AA39CAM7</accession>
<dbReference type="InterPro" id="IPR002919">
    <property type="entry name" value="TIL_dom"/>
</dbReference>
<proteinExistence type="inferred from homology"/>
<keyword evidence="2" id="KW-0646">Protease inhibitor</keyword>
<feature type="chain" id="PRO_5041382474" description="TIL domain-containing protein" evidence="4">
    <location>
        <begin position="21"/>
        <end position="527"/>
    </location>
</feature>
<feature type="domain" description="TIL" evidence="5">
    <location>
        <begin position="460"/>
        <end position="512"/>
    </location>
</feature>
<name>A0AA39CAM7_MICHY</name>
<dbReference type="SUPFAM" id="SSF57567">
    <property type="entry name" value="Serine protease inhibitors"/>
    <property type="match status" value="4"/>
</dbReference>
<reference evidence="6" key="1">
    <citation type="journal article" date="2023" name="bioRxiv">
        <title>Scaffold-level genome assemblies of two parasitoid biocontrol wasps reveal the parthenogenesis mechanism and an associated novel virus.</title>
        <authorList>
            <person name="Inwood S."/>
            <person name="Skelly J."/>
            <person name="Guhlin J."/>
            <person name="Harrop T."/>
            <person name="Goldson S."/>
            <person name="Dearden P."/>
        </authorList>
    </citation>
    <scope>NUCLEOTIDE SEQUENCE</scope>
    <source>
        <strain evidence="6">Lincoln</strain>
        <tissue evidence="6">Whole body</tissue>
    </source>
</reference>
<dbReference type="PANTHER" id="PTHR23259">
    <property type="entry name" value="RIDDLE"/>
    <property type="match status" value="1"/>
</dbReference>
<feature type="domain" description="TIL" evidence="5">
    <location>
        <begin position="391"/>
        <end position="440"/>
    </location>
</feature>
<keyword evidence="3" id="KW-1015">Disulfide bond</keyword>
<dbReference type="GO" id="GO:0030414">
    <property type="term" value="F:peptidase inhibitor activity"/>
    <property type="evidence" value="ECO:0007669"/>
    <property type="project" value="UniProtKB-KW"/>
</dbReference>
<dbReference type="CDD" id="cd19941">
    <property type="entry name" value="TIL"/>
    <property type="match status" value="6"/>
</dbReference>
<dbReference type="Gene3D" id="2.10.25.10">
    <property type="entry name" value="Laminin"/>
    <property type="match status" value="7"/>
</dbReference>
<comment type="similarity">
    <text evidence="1">Belongs to the serine protease inhibitor-like (TIL domain-containing) family.</text>
</comment>
<evidence type="ECO:0000313" key="7">
    <source>
        <dbReference type="Proteomes" id="UP001168972"/>
    </source>
</evidence>
<dbReference type="EMBL" id="JAQQBR010001835">
    <property type="protein sequence ID" value="KAK0161017.1"/>
    <property type="molecule type" value="Genomic_DNA"/>
</dbReference>